<reference evidence="6" key="1">
    <citation type="submission" date="2009-12" db="EMBL/GenBank/DDBJ databases">
        <title>Complete sequence of Treponema azotonutricium strain ZAS-9.</title>
        <authorList>
            <person name="Tetu S.G."/>
            <person name="Matson E."/>
            <person name="Ren Q."/>
            <person name="Seshadri R."/>
            <person name="Elbourne L."/>
            <person name="Hassan K.A."/>
            <person name="Durkin A."/>
            <person name="Radune D."/>
            <person name="Mohamoud Y."/>
            <person name="Shay R."/>
            <person name="Jin S."/>
            <person name="Zhang X."/>
            <person name="Lucey K."/>
            <person name="Ballor N.R."/>
            <person name="Ottesen E."/>
            <person name="Rosenthal R."/>
            <person name="Allen A."/>
            <person name="Leadbetter J.R."/>
            <person name="Paulsen I.T."/>
        </authorList>
    </citation>
    <scope>NUCLEOTIDE SEQUENCE [LARGE SCALE GENOMIC DNA]</scope>
    <source>
        <strain evidence="6">ATCC BAA-888 / DSM 13862 / ZAS-9</strain>
    </source>
</reference>
<dbReference type="AlphaFoldDB" id="F5Y8B6"/>
<evidence type="ECO:0000256" key="4">
    <source>
        <dbReference type="SAM" id="MobiDB-lite"/>
    </source>
</evidence>
<evidence type="ECO:0000313" key="6">
    <source>
        <dbReference type="Proteomes" id="UP000009222"/>
    </source>
</evidence>
<dbReference type="PANTHER" id="PTHR44858">
    <property type="entry name" value="TETRATRICOPEPTIDE REPEAT PROTEIN 6"/>
    <property type="match status" value="1"/>
</dbReference>
<evidence type="ECO:0000256" key="1">
    <source>
        <dbReference type="ARBA" id="ARBA00022737"/>
    </source>
</evidence>
<dbReference type="RefSeq" id="WP_015711019.1">
    <property type="nucleotide sequence ID" value="NC_015577.1"/>
</dbReference>
<proteinExistence type="predicted"/>
<name>F5Y8B6_LEAAZ</name>
<dbReference type="Gene3D" id="1.25.40.10">
    <property type="entry name" value="Tetratricopeptide repeat domain"/>
    <property type="match status" value="2"/>
</dbReference>
<keyword evidence="2 3" id="KW-0802">TPR repeat</keyword>
<feature type="region of interest" description="Disordered" evidence="4">
    <location>
        <begin position="214"/>
        <end position="238"/>
    </location>
</feature>
<evidence type="ECO:0000313" key="5">
    <source>
        <dbReference type="EMBL" id="AEF81017.1"/>
    </source>
</evidence>
<dbReference type="PANTHER" id="PTHR44858:SF1">
    <property type="entry name" value="UDP-N-ACETYLGLUCOSAMINE--PEPTIDE N-ACETYLGLUCOSAMINYLTRANSFERASE SPINDLY-RELATED"/>
    <property type="match status" value="1"/>
</dbReference>
<dbReference type="Pfam" id="PF14559">
    <property type="entry name" value="TPR_19"/>
    <property type="match status" value="1"/>
</dbReference>
<keyword evidence="6" id="KW-1185">Reference proteome</keyword>
<organism evidence="5 6">
    <name type="scientific">Leadbettera azotonutricia (strain ATCC BAA-888 / DSM 13862 / ZAS-9)</name>
    <name type="common">Treponema azotonutricium</name>
    <dbReference type="NCBI Taxonomy" id="545695"/>
    <lineage>
        <taxon>Bacteria</taxon>
        <taxon>Pseudomonadati</taxon>
        <taxon>Spirochaetota</taxon>
        <taxon>Spirochaetia</taxon>
        <taxon>Spirochaetales</taxon>
        <taxon>Breznakiellaceae</taxon>
        <taxon>Leadbettera</taxon>
    </lineage>
</organism>
<dbReference type="InParanoid" id="F5Y8B6"/>
<dbReference type="InterPro" id="IPR050498">
    <property type="entry name" value="Ycf3"/>
</dbReference>
<keyword evidence="1" id="KW-0677">Repeat</keyword>
<dbReference type="SMART" id="SM00028">
    <property type="entry name" value="TPR"/>
    <property type="match status" value="4"/>
</dbReference>
<accession>F5Y8B6</accession>
<dbReference type="Proteomes" id="UP000009222">
    <property type="component" value="Chromosome"/>
</dbReference>
<evidence type="ECO:0000256" key="2">
    <source>
        <dbReference type="ARBA" id="ARBA00022803"/>
    </source>
</evidence>
<sequence length="238" mass="26594">MNRLKHALWVIFTGFCLFSGFSPVFSQTAFAKGEEFFMQNKPKEALGFLENAVAEDPAHVQAFIYLGIVYQQLGLQDEAIAALRKILPRGGQETAKIAYNLGNAYFAKNNMDSALQFYTQAIEANGSYSSAYLNRANAKIKANSLRDAIEDYQAYLVLEPQSAKRPQIEKLIAFIQDEFATEERRRIMAEEAARAEAERKKRLMDEVSASLQAAAEDSKGLSAGNEDVQGYDGEFEME</sequence>
<gene>
    <name evidence="5" type="ordered locus">TREAZ_0966</name>
</gene>
<feature type="repeat" description="TPR" evidence="3">
    <location>
        <begin position="129"/>
        <end position="162"/>
    </location>
</feature>
<dbReference type="EMBL" id="CP001841">
    <property type="protein sequence ID" value="AEF81017.1"/>
    <property type="molecule type" value="Genomic_DNA"/>
</dbReference>
<dbReference type="KEGG" id="taz:TREAZ_0966"/>
<dbReference type="InterPro" id="IPR011990">
    <property type="entry name" value="TPR-like_helical_dom_sf"/>
</dbReference>
<dbReference type="HOGENOM" id="CLU_038824_0_0_12"/>
<dbReference type="Pfam" id="PF00515">
    <property type="entry name" value="TPR_1"/>
    <property type="match status" value="1"/>
</dbReference>
<evidence type="ECO:0000256" key="3">
    <source>
        <dbReference type="PROSITE-ProRule" id="PRU00339"/>
    </source>
</evidence>
<dbReference type="SUPFAM" id="SSF48452">
    <property type="entry name" value="TPR-like"/>
    <property type="match status" value="1"/>
</dbReference>
<dbReference type="STRING" id="545695.TREAZ_0966"/>
<dbReference type="InterPro" id="IPR019734">
    <property type="entry name" value="TPR_rpt"/>
</dbReference>
<dbReference type="PROSITE" id="PS50005">
    <property type="entry name" value="TPR"/>
    <property type="match status" value="2"/>
</dbReference>
<feature type="repeat" description="TPR" evidence="3">
    <location>
        <begin position="95"/>
        <end position="128"/>
    </location>
</feature>
<dbReference type="eggNOG" id="COG0457">
    <property type="taxonomic scope" value="Bacteria"/>
</dbReference>
<protein>
    <submittedName>
        <fullName evidence="5">Tetratricopeptide repeat protein</fullName>
    </submittedName>
</protein>
<reference evidence="5 6" key="2">
    <citation type="journal article" date="2011" name="ISME J.">
        <title>RNA-seq reveals cooperative metabolic interactions between two termite-gut spirochete species in co-culture.</title>
        <authorList>
            <person name="Rosenthal A.Z."/>
            <person name="Matson E.G."/>
            <person name="Eldar A."/>
            <person name="Leadbetter J.R."/>
        </authorList>
    </citation>
    <scope>NUCLEOTIDE SEQUENCE [LARGE SCALE GENOMIC DNA]</scope>
    <source>
        <strain evidence="6">ATCC BAA-888 / DSM 13862 / ZAS-9</strain>
    </source>
</reference>